<evidence type="ECO:0000256" key="4">
    <source>
        <dbReference type="ARBA" id="ARBA00022475"/>
    </source>
</evidence>
<dbReference type="EMBL" id="NJIH01000010">
    <property type="protein sequence ID" value="OWT56880.1"/>
    <property type="molecule type" value="Genomic_DNA"/>
</dbReference>
<dbReference type="InterPro" id="IPR003439">
    <property type="entry name" value="ABC_transporter-like_ATP-bd"/>
</dbReference>
<evidence type="ECO:0000313" key="10">
    <source>
        <dbReference type="Proteomes" id="UP000214603"/>
    </source>
</evidence>
<evidence type="ECO:0000256" key="2">
    <source>
        <dbReference type="ARBA" id="ARBA00005417"/>
    </source>
</evidence>
<dbReference type="FunFam" id="3.40.50.300:FF:000016">
    <property type="entry name" value="Oligopeptide ABC transporter ATP-binding component"/>
    <property type="match status" value="1"/>
</dbReference>
<evidence type="ECO:0000256" key="6">
    <source>
        <dbReference type="ARBA" id="ARBA00022840"/>
    </source>
</evidence>
<proteinExistence type="inferred from homology"/>
<comment type="subcellular location">
    <subcellularLocation>
        <location evidence="1">Cell inner membrane</location>
        <topology evidence="1">Peripheral membrane protein</topology>
    </subcellularLocation>
</comment>
<dbReference type="GO" id="GO:0015833">
    <property type="term" value="P:peptide transport"/>
    <property type="evidence" value="ECO:0007669"/>
    <property type="project" value="InterPro"/>
</dbReference>
<name>A0A225M9U3_9BURK</name>
<evidence type="ECO:0000256" key="1">
    <source>
        <dbReference type="ARBA" id="ARBA00004417"/>
    </source>
</evidence>
<dbReference type="GO" id="GO:0005886">
    <property type="term" value="C:plasma membrane"/>
    <property type="evidence" value="ECO:0007669"/>
    <property type="project" value="UniProtKB-SubCell"/>
</dbReference>
<sequence>MVVDDRPRALHRRYCHGGQHHWRLAARQERCHHWRKAVSPASCVAAAADHSCGQPGPTRQVDALVAVDGLTLATWNERGEEIRLLDDLSLSLRRGEALGIIGESGSGKSLLVRSIFGLLPKGVHVAGGAIQVDDTEITSAGAAQLQALRGSRMGMVFQDSIGSLDPLFKIGSQLVEAIRSRRRMPQRQALQEGLKLLADVGITDPNRVAHSYPHELSGGMAQRVAIAIAICNSPSLLIADEATTALDVTIQAQVIELIKRVQSERHCAIIFVSHNLAAVAGLVDRVVVMYAGRIVEIGSTRDVLLAPRHPYTAALLKSRPQLGERNAQRFYLPGNVPAPGQWPDGCRFSPRCTLSRGRELCSSVQPALDPLASHGSACHFRDEMVRPDDALR</sequence>
<keyword evidence="10" id="KW-1185">Reference proteome</keyword>
<dbReference type="InterPro" id="IPR003593">
    <property type="entry name" value="AAA+_ATPase"/>
</dbReference>
<evidence type="ECO:0000256" key="7">
    <source>
        <dbReference type="ARBA" id="ARBA00023136"/>
    </source>
</evidence>
<accession>A0A225M9U3</accession>
<dbReference type="NCBIfam" id="TIGR01727">
    <property type="entry name" value="oligo_HPY"/>
    <property type="match status" value="1"/>
</dbReference>
<evidence type="ECO:0000259" key="8">
    <source>
        <dbReference type="PROSITE" id="PS50893"/>
    </source>
</evidence>
<feature type="domain" description="ABC transporter" evidence="8">
    <location>
        <begin position="65"/>
        <end position="316"/>
    </location>
</feature>
<dbReference type="AlphaFoldDB" id="A0A225M9U3"/>
<keyword evidence="6 9" id="KW-0067">ATP-binding</keyword>
<dbReference type="SUPFAM" id="SSF52540">
    <property type="entry name" value="P-loop containing nucleoside triphosphate hydrolases"/>
    <property type="match status" value="1"/>
</dbReference>
<evidence type="ECO:0000256" key="3">
    <source>
        <dbReference type="ARBA" id="ARBA00022448"/>
    </source>
</evidence>
<dbReference type="PROSITE" id="PS50893">
    <property type="entry name" value="ABC_TRANSPORTER_2"/>
    <property type="match status" value="1"/>
</dbReference>
<keyword evidence="3" id="KW-0813">Transport</keyword>
<dbReference type="Proteomes" id="UP000214603">
    <property type="component" value="Unassembled WGS sequence"/>
</dbReference>
<comment type="caution">
    <text evidence="9">The sequence shown here is derived from an EMBL/GenBank/DDBJ whole genome shotgun (WGS) entry which is preliminary data.</text>
</comment>
<keyword evidence="5" id="KW-0547">Nucleotide-binding</keyword>
<protein>
    <submittedName>
        <fullName evidence="9">Peptide ABC transporter ATP-binding protein</fullName>
    </submittedName>
</protein>
<evidence type="ECO:0000256" key="5">
    <source>
        <dbReference type="ARBA" id="ARBA00022741"/>
    </source>
</evidence>
<gene>
    <name evidence="9" type="ORF">CEY11_18565</name>
</gene>
<dbReference type="PANTHER" id="PTHR43297">
    <property type="entry name" value="OLIGOPEPTIDE TRANSPORT ATP-BINDING PROTEIN APPD"/>
    <property type="match status" value="1"/>
</dbReference>
<dbReference type="InterPro" id="IPR027417">
    <property type="entry name" value="P-loop_NTPase"/>
</dbReference>
<comment type="similarity">
    <text evidence="2">Belongs to the ABC transporter superfamily.</text>
</comment>
<evidence type="ECO:0000313" key="9">
    <source>
        <dbReference type="EMBL" id="OWT56880.1"/>
    </source>
</evidence>
<dbReference type="InterPro" id="IPR017871">
    <property type="entry name" value="ABC_transporter-like_CS"/>
</dbReference>
<reference evidence="10" key="1">
    <citation type="submission" date="2017-06" db="EMBL/GenBank/DDBJ databases">
        <title>Herbaspirillum phytohormonus sp. nov., isolated from the root nodule of Robinia pseudoacacia in lead-zinc mine.</title>
        <authorList>
            <person name="Fan M."/>
            <person name="Lin Y."/>
        </authorList>
    </citation>
    <scope>NUCLEOTIDE SEQUENCE [LARGE SCALE GENOMIC DNA]</scope>
    <source>
        <strain evidence="10">SC-089</strain>
    </source>
</reference>
<dbReference type="GO" id="GO:0016887">
    <property type="term" value="F:ATP hydrolysis activity"/>
    <property type="evidence" value="ECO:0007669"/>
    <property type="project" value="InterPro"/>
</dbReference>
<dbReference type="GO" id="GO:0055085">
    <property type="term" value="P:transmembrane transport"/>
    <property type="evidence" value="ECO:0007669"/>
    <property type="project" value="UniProtKB-ARBA"/>
</dbReference>
<dbReference type="PROSITE" id="PS00211">
    <property type="entry name" value="ABC_TRANSPORTER_1"/>
    <property type="match status" value="1"/>
</dbReference>
<dbReference type="GO" id="GO:0005524">
    <property type="term" value="F:ATP binding"/>
    <property type="evidence" value="ECO:0007669"/>
    <property type="project" value="UniProtKB-KW"/>
</dbReference>
<dbReference type="Pfam" id="PF00005">
    <property type="entry name" value="ABC_tran"/>
    <property type="match status" value="1"/>
</dbReference>
<keyword evidence="4" id="KW-1003">Cell membrane</keyword>
<keyword evidence="7" id="KW-0472">Membrane</keyword>
<dbReference type="Pfam" id="PF08352">
    <property type="entry name" value="oligo_HPY"/>
    <property type="match status" value="1"/>
</dbReference>
<dbReference type="SMART" id="SM00382">
    <property type="entry name" value="AAA"/>
    <property type="match status" value="1"/>
</dbReference>
<dbReference type="InterPro" id="IPR013563">
    <property type="entry name" value="Oligopep_ABC_C"/>
</dbReference>
<dbReference type="CDD" id="cd03257">
    <property type="entry name" value="ABC_NikE_OppD_transporters"/>
    <property type="match status" value="1"/>
</dbReference>
<dbReference type="PANTHER" id="PTHR43297:SF2">
    <property type="entry name" value="DIPEPTIDE TRANSPORT ATP-BINDING PROTEIN DPPD"/>
    <property type="match status" value="1"/>
</dbReference>
<organism evidence="9 10">
    <name type="scientific">Candidimonas nitroreducens</name>
    <dbReference type="NCBI Taxonomy" id="683354"/>
    <lineage>
        <taxon>Bacteria</taxon>
        <taxon>Pseudomonadati</taxon>
        <taxon>Pseudomonadota</taxon>
        <taxon>Betaproteobacteria</taxon>
        <taxon>Burkholderiales</taxon>
        <taxon>Alcaligenaceae</taxon>
        <taxon>Candidimonas</taxon>
    </lineage>
</organism>
<dbReference type="InterPro" id="IPR050388">
    <property type="entry name" value="ABC_Ni/Peptide_Import"/>
</dbReference>
<dbReference type="Gene3D" id="3.40.50.300">
    <property type="entry name" value="P-loop containing nucleotide triphosphate hydrolases"/>
    <property type="match status" value="1"/>
</dbReference>